<keyword evidence="2" id="KW-1185">Reference proteome</keyword>
<accession>A0A8T0HFL9</accession>
<evidence type="ECO:0000313" key="2">
    <source>
        <dbReference type="Proteomes" id="UP000822688"/>
    </source>
</evidence>
<name>A0A8T0HFL9_CERPU</name>
<evidence type="ECO:0000313" key="1">
    <source>
        <dbReference type="EMBL" id="KAG0569755.1"/>
    </source>
</evidence>
<organism evidence="1 2">
    <name type="scientific">Ceratodon purpureus</name>
    <name type="common">Fire moss</name>
    <name type="synonym">Dicranum purpureum</name>
    <dbReference type="NCBI Taxonomy" id="3225"/>
    <lineage>
        <taxon>Eukaryota</taxon>
        <taxon>Viridiplantae</taxon>
        <taxon>Streptophyta</taxon>
        <taxon>Embryophyta</taxon>
        <taxon>Bryophyta</taxon>
        <taxon>Bryophytina</taxon>
        <taxon>Bryopsida</taxon>
        <taxon>Dicranidae</taxon>
        <taxon>Pseudoditrichales</taxon>
        <taxon>Ditrichaceae</taxon>
        <taxon>Ceratodon</taxon>
    </lineage>
</organism>
<comment type="caution">
    <text evidence="1">The sequence shown here is derived from an EMBL/GenBank/DDBJ whole genome shotgun (WGS) entry which is preliminary data.</text>
</comment>
<gene>
    <name evidence="1" type="ORF">KC19_6G114100</name>
</gene>
<proteinExistence type="predicted"/>
<dbReference type="EMBL" id="CM026427">
    <property type="protein sequence ID" value="KAG0569755.1"/>
    <property type="molecule type" value="Genomic_DNA"/>
</dbReference>
<dbReference type="Proteomes" id="UP000822688">
    <property type="component" value="Chromosome 6"/>
</dbReference>
<feature type="non-terminal residue" evidence="1">
    <location>
        <position position="1"/>
    </location>
</feature>
<reference evidence="1 2" key="1">
    <citation type="submission" date="2020-06" db="EMBL/GenBank/DDBJ databases">
        <title>WGS assembly of Ceratodon purpureus strain R40.</title>
        <authorList>
            <person name="Carey S.B."/>
            <person name="Jenkins J."/>
            <person name="Shu S."/>
            <person name="Lovell J.T."/>
            <person name="Sreedasyam A."/>
            <person name="Maumus F."/>
            <person name="Tiley G.P."/>
            <person name="Fernandez-Pozo N."/>
            <person name="Barry K."/>
            <person name="Chen C."/>
            <person name="Wang M."/>
            <person name="Lipzen A."/>
            <person name="Daum C."/>
            <person name="Saski C.A."/>
            <person name="Payton A.C."/>
            <person name="Mcbreen J.C."/>
            <person name="Conrad R.E."/>
            <person name="Kollar L.M."/>
            <person name="Olsson S."/>
            <person name="Huttunen S."/>
            <person name="Landis J.B."/>
            <person name="Wickett N.J."/>
            <person name="Johnson M.G."/>
            <person name="Rensing S.A."/>
            <person name="Grimwood J."/>
            <person name="Schmutz J."/>
            <person name="Mcdaniel S.F."/>
        </authorList>
    </citation>
    <scope>NUCLEOTIDE SEQUENCE [LARGE SCALE GENOMIC DNA]</scope>
    <source>
        <strain evidence="1 2">R40</strain>
    </source>
</reference>
<sequence>HVALRALFTSGGFGSSSHPQESAIQKTLYPGRRTVDAGNVSLGTWHGTVEALSGRLIGTSGTEKTLRFQCPPQVHFICPVTFAVSLTCCPRMMPFPAVFLGFYVVHARLTNVLMVSERAVVSNGMRKYLFSILQWSPRQIVSCKTIHEFVRKVQCWGSSDAELPQHCVRTKWPPSAGE</sequence>
<protein>
    <submittedName>
        <fullName evidence="1">Uncharacterized protein</fullName>
    </submittedName>
</protein>
<dbReference type="AlphaFoldDB" id="A0A8T0HFL9"/>